<dbReference type="AlphaFoldDB" id="A0A3E3J584"/>
<dbReference type="Proteomes" id="UP000261166">
    <property type="component" value="Unassembled WGS sequence"/>
</dbReference>
<reference evidence="1 2" key="1">
    <citation type="submission" date="2018-08" db="EMBL/GenBank/DDBJ databases">
        <title>A genome reference for cultivated species of the human gut microbiota.</title>
        <authorList>
            <person name="Zou Y."/>
            <person name="Xue W."/>
            <person name="Luo G."/>
        </authorList>
    </citation>
    <scope>NUCLEOTIDE SEQUENCE [LARGE SCALE GENOMIC DNA]</scope>
    <source>
        <strain evidence="1 2">AF26-4BH</strain>
    </source>
</reference>
<gene>
    <name evidence="1" type="ORF">DWY69_00330</name>
</gene>
<name>A0A3E3J584_9FIRM</name>
<evidence type="ECO:0000313" key="2">
    <source>
        <dbReference type="Proteomes" id="UP000261166"/>
    </source>
</evidence>
<comment type="caution">
    <text evidence="1">The sequence shown here is derived from an EMBL/GenBank/DDBJ whole genome shotgun (WGS) entry which is preliminary data.</text>
</comment>
<organism evidence="1 2">
    <name type="scientific">Eisenbergiella massiliensis</name>
    <dbReference type="NCBI Taxonomy" id="1720294"/>
    <lineage>
        <taxon>Bacteria</taxon>
        <taxon>Bacillati</taxon>
        <taxon>Bacillota</taxon>
        <taxon>Clostridia</taxon>
        <taxon>Lachnospirales</taxon>
        <taxon>Lachnospiraceae</taxon>
        <taxon>Eisenbergiella</taxon>
    </lineage>
</organism>
<dbReference type="SUPFAM" id="SSF56112">
    <property type="entry name" value="Protein kinase-like (PK-like)"/>
    <property type="match status" value="1"/>
</dbReference>
<dbReference type="OrthoDB" id="1995894at2"/>
<evidence type="ECO:0000313" key="1">
    <source>
        <dbReference type="EMBL" id="RGE74453.1"/>
    </source>
</evidence>
<dbReference type="EMBL" id="QVLU01000001">
    <property type="protein sequence ID" value="RGE74453.1"/>
    <property type="molecule type" value="Genomic_DNA"/>
</dbReference>
<evidence type="ECO:0008006" key="3">
    <source>
        <dbReference type="Google" id="ProtNLM"/>
    </source>
</evidence>
<dbReference type="RefSeq" id="WP_117530387.1">
    <property type="nucleotide sequence ID" value="NZ_JBKVAZ010000007.1"/>
</dbReference>
<sequence length="283" mass="33647">MIINEGFITNNIDNFETISVSTNKVYRFQQENDKYVLKVNNISSANLSPFWRGIKMVFASDFDIQRENIEDTLLRLINPHIKTAQLIFKSDTYRFQLFREAEGLSFKPDEFPNNYNIEYQLGQFIGFIHSKKYDYFGNQKIHFHAGFKEKMLSAMLETMNRYWSDSKEVKDYYTKISCFNIAPDSFSIIMTDISANQFIFNENMTSINAVIDFDGYVFGPREWELSVLEMCLQDGKAFKKGYEEYSVFPEISEYRDFYRFFMFLCEIWEKPALNSFMNRNLLF</sequence>
<accession>A0A3E3J584</accession>
<dbReference type="InterPro" id="IPR011009">
    <property type="entry name" value="Kinase-like_dom_sf"/>
</dbReference>
<proteinExistence type="predicted"/>
<protein>
    <recommendedName>
        <fullName evidence="3">Aminoglycoside phosphotransferase domain-containing protein</fullName>
    </recommendedName>
</protein>